<evidence type="ECO:0000313" key="2">
    <source>
        <dbReference type="Proteomes" id="UP000242444"/>
    </source>
</evidence>
<comment type="caution">
    <text evidence="1">The sequence shown here is derived from an EMBL/GenBank/DDBJ whole genome shotgun (WGS) entry which is preliminary data.</text>
</comment>
<reference evidence="1 2" key="1">
    <citation type="submission" date="2017-07" db="EMBL/GenBank/DDBJ databases">
        <title>Amycolatopsis antarcticus sp. nov., isolated from the surface of an Antarcticus brown macroalga.</title>
        <authorList>
            <person name="Wang J."/>
            <person name="Leiva S."/>
            <person name="Huang J."/>
            <person name="Huang Y."/>
        </authorList>
    </citation>
    <scope>NUCLEOTIDE SEQUENCE [LARGE SCALE GENOMIC DNA]</scope>
    <source>
        <strain evidence="1 2">AU-G6</strain>
    </source>
</reference>
<dbReference type="RefSeq" id="WP_094861371.1">
    <property type="nucleotide sequence ID" value="NZ_NKYE01000002.1"/>
</dbReference>
<sequence>MKLSVSLAEDDVAFIDDYAARADIRSRSAVIQRAVDLLRTAQLEDAYGAAWDEWTDEGEQAWDAATGDGIAGHAHAGIR</sequence>
<proteinExistence type="predicted"/>
<accession>A0A263D7R2</accession>
<keyword evidence="2" id="KW-1185">Reference proteome</keyword>
<dbReference type="FunCoup" id="A0A263D7R2">
    <property type="interactions" value="1"/>
</dbReference>
<protein>
    <submittedName>
        <fullName evidence="1">Antitoxin</fullName>
    </submittedName>
</protein>
<dbReference type="InParanoid" id="A0A263D7R2"/>
<gene>
    <name evidence="1" type="ORF">CFN78_04980</name>
</gene>
<dbReference type="AlphaFoldDB" id="A0A263D7R2"/>
<name>A0A263D7R2_9PSEU</name>
<organism evidence="1 2">
    <name type="scientific">Amycolatopsis antarctica</name>
    <dbReference type="NCBI Taxonomy" id="1854586"/>
    <lineage>
        <taxon>Bacteria</taxon>
        <taxon>Bacillati</taxon>
        <taxon>Actinomycetota</taxon>
        <taxon>Actinomycetes</taxon>
        <taxon>Pseudonocardiales</taxon>
        <taxon>Pseudonocardiaceae</taxon>
        <taxon>Amycolatopsis</taxon>
    </lineage>
</organism>
<dbReference type="Proteomes" id="UP000242444">
    <property type="component" value="Unassembled WGS sequence"/>
</dbReference>
<evidence type="ECO:0000313" key="1">
    <source>
        <dbReference type="EMBL" id="OZM74473.1"/>
    </source>
</evidence>
<dbReference type="OrthoDB" id="3692970at2"/>
<dbReference type="EMBL" id="NKYE01000002">
    <property type="protein sequence ID" value="OZM74473.1"/>
    <property type="molecule type" value="Genomic_DNA"/>
</dbReference>